<evidence type="ECO:0000256" key="2">
    <source>
        <dbReference type="ARBA" id="ARBA00022670"/>
    </source>
</evidence>
<comment type="similarity">
    <text evidence="1">Belongs to the peptidase C40 family.</text>
</comment>
<keyword evidence="3 6" id="KW-0378">Hydrolase</keyword>
<dbReference type="PROSITE" id="PS51935">
    <property type="entry name" value="NLPC_P60"/>
    <property type="match status" value="1"/>
</dbReference>
<gene>
    <name evidence="6" type="ORF">HNP76_002824</name>
</gene>
<reference evidence="6 7" key="1">
    <citation type="submission" date="2020-08" db="EMBL/GenBank/DDBJ databases">
        <title>Genomic Encyclopedia of Type Strains, Phase IV (KMG-IV): sequencing the most valuable type-strain genomes for metagenomic binning, comparative biology and taxonomic classification.</title>
        <authorList>
            <person name="Goeker M."/>
        </authorList>
    </citation>
    <scope>NUCLEOTIDE SEQUENCE [LARGE SCALE GENOMIC DNA]</scope>
    <source>
        <strain evidence="6 7">DSM 103462</strain>
    </source>
</reference>
<keyword evidence="4" id="KW-0788">Thiol protease</keyword>
<keyword evidence="2" id="KW-0645">Protease</keyword>
<dbReference type="EMBL" id="JACHFQ010000011">
    <property type="protein sequence ID" value="MBB5227424.1"/>
    <property type="molecule type" value="Genomic_DNA"/>
</dbReference>
<comment type="caution">
    <text evidence="6">The sequence shown here is derived from an EMBL/GenBank/DDBJ whole genome shotgun (WGS) entry which is preliminary data.</text>
</comment>
<protein>
    <submittedName>
        <fullName evidence="6">Cell wall-associated NlpC family hydrolase</fullName>
    </submittedName>
</protein>
<dbReference type="RefSeq" id="WP_184661645.1">
    <property type="nucleotide sequence ID" value="NZ_CP031518.1"/>
</dbReference>
<name>A0A7W8GBH6_9SPIR</name>
<evidence type="ECO:0000256" key="4">
    <source>
        <dbReference type="ARBA" id="ARBA00022807"/>
    </source>
</evidence>
<proteinExistence type="inferred from homology"/>
<evidence type="ECO:0000313" key="7">
    <source>
        <dbReference type="Proteomes" id="UP000518887"/>
    </source>
</evidence>
<dbReference type="Proteomes" id="UP000518887">
    <property type="component" value="Unassembled WGS sequence"/>
</dbReference>
<dbReference type="GO" id="GO:0006508">
    <property type="term" value="P:proteolysis"/>
    <property type="evidence" value="ECO:0007669"/>
    <property type="project" value="UniProtKB-KW"/>
</dbReference>
<sequence>MLNNKNDCKDMETDFSDMIGVPYRDGGRDLSGFDCYGAVIEAAKRRGKTLRDVRYKNHAPELADENAPTLNVEKINAPEKDALIEMIFNGELHIGFCIDEKTFLHATKNQGVRISRIGVIPVKNFYRIK</sequence>
<organism evidence="6 7">
    <name type="scientific">Treponema ruminis</name>
    <dbReference type="NCBI Taxonomy" id="744515"/>
    <lineage>
        <taxon>Bacteria</taxon>
        <taxon>Pseudomonadati</taxon>
        <taxon>Spirochaetota</taxon>
        <taxon>Spirochaetia</taxon>
        <taxon>Spirochaetales</taxon>
        <taxon>Treponemataceae</taxon>
        <taxon>Treponema</taxon>
    </lineage>
</organism>
<dbReference type="AlphaFoldDB" id="A0A7W8GBH6"/>
<keyword evidence="7" id="KW-1185">Reference proteome</keyword>
<evidence type="ECO:0000256" key="3">
    <source>
        <dbReference type="ARBA" id="ARBA00022801"/>
    </source>
</evidence>
<evidence type="ECO:0000259" key="5">
    <source>
        <dbReference type="PROSITE" id="PS51935"/>
    </source>
</evidence>
<dbReference type="InterPro" id="IPR038765">
    <property type="entry name" value="Papain-like_cys_pep_sf"/>
</dbReference>
<dbReference type="Gene3D" id="3.90.1720.10">
    <property type="entry name" value="endopeptidase domain like (from Nostoc punctiforme)"/>
    <property type="match status" value="1"/>
</dbReference>
<accession>A0A7W8GBH6</accession>
<dbReference type="InterPro" id="IPR000064">
    <property type="entry name" value="NLP_P60_dom"/>
</dbReference>
<dbReference type="SUPFAM" id="SSF54001">
    <property type="entry name" value="Cysteine proteinases"/>
    <property type="match status" value="1"/>
</dbReference>
<dbReference type="GO" id="GO:0008234">
    <property type="term" value="F:cysteine-type peptidase activity"/>
    <property type="evidence" value="ECO:0007669"/>
    <property type="project" value="UniProtKB-KW"/>
</dbReference>
<evidence type="ECO:0000313" key="6">
    <source>
        <dbReference type="EMBL" id="MBB5227424.1"/>
    </source>
</evidence>
<feature type="domain" description="NlpC/P60" evidence="5">
    <location>
        <begin position="4"/>
        <end position="129"/>
    </location>
</feature>
<evidence type="ECO:0000256" key="1">
    <source>
        <dbReference type="ARBA" id="ARBA00007074"/>
    </source>
</evidence>
<dbReference type="Pfam" id="PF00877">
    <property type="entry name" value="NLPC_P60"/>
    <property type="match status" value="1"/>
</dbReference>